<dbReference type="InterPro" id="IPR002347">
    <property type="entry name" value="SDR_fam"/>
</dbReference>
<evidence type="ECO:0000256" key="1">
    <source>
        <dbReference type="ARBA" id="ARBA00023002"/>
    </source>
</evidence>
<keyword evidence="1" id="KW-0560">Oxidoreductase</keyword>
<accession>A0ABR3GFC7</accession>
<dbReference type="EMBL" id="JBBBZM010000089">
    <property type="protein sequence ID" value="KAL0634620.1"/>
    <property type="molecule type" value="Genomic_DNA"/>
</dbReference>
<evidence type="ECO:0000313" key="3">
    <source>
        <dbReference type="Proteomes" id="UP001447188"/>
    </source>
</evidence>
<dbReference type="PANTHER" id="PTHR47534:SF3">
    <property type="entry name" value="ALCOHOL DEHYDROGENASE-LIKE C-TERMINAL DOMAIN-CONTAINING PROTEIN"/>
    <property type="match status" value="1"/>
</dbReference>
<gene>
    <name evidence="2" type="ORF">Q9L58_006413</name>
</gene>
<dbReference type="Proteomes" id="UP001447188">
    <property type="component" value="Unassembled WGS sequence"/>
</dbReference>
<dbReference type="SUPFAM" id="SSF51735">
    <property type="entry name" value="NAD(P)-binding Rossmann-fold domains"/>
    <property type="match status" value="1"/>
</dbReference>
<dbReference type="Gene3D" id="3.40.50.720">
    <property type="entry name" value="NAD(P)-binding Rossmann-like Domain"/>
    <property type="match status" value="1"/>
</dbReference>
<dbReference type="InterPro" id="IPR036291">
    <property type="entry name" value="NAD(P)-bd_dom_sf"/>
</dbReference>
<dbReference type="PANTHER" id="PTHR47534">
    <property type="entry name" value="YALI0E05731P"/>
    <property type="match status" value="1"/>
</dbReference>
<proteinExistence type="predicted"/>
<comment type="caution">
    <text evidence="2">The sequence shown here is derived from an EMBL/GenBank/DDBJ whole genome shotgun (WGS) entry which is preliminary data.</text>
</comment>
<protein>
    <submittedName>
        <fullName evidence="2">Uncharacterized protein</fullName>
    </submittedName>
</protein>
<dbReference type="Pfam" id="PF00106">
    <property type="entry name" value="adh_short"/>
    <property type="match status" value="1"/>
</dbReference>
<evidence type="ECO:0000313" key="2">
    <source>
        <dbReference type="EMBL" id="KAL0634620.1"/>
    </source>
</evidence>
<name>A0ABR3GFC7_9PEZI</name>
<dbReference type="InterPro" id="IPR052228">
    <property type="entry name" value="Sec_Metab_Biosynth_Oxidored"/>
</dbReference>
<organism evidence="2 3">
    <name type="scientific">Discina gigas</name>
    <dbReference type="NCBI Taxonomy" id="1032678"/>
    <lineage>
        <taxon>Eukaryota</taxon>
        <taxon>Fungi</taxon>
        <taxon>Dikarya</taxon>
        <taxon>Ascomycota</taxon>
        <taxon>Pezizomycotina</taxon>
        <taxon>Pezizomycetes</taxon>
        <taxon>Pezizales</taxon>
        <taxon>Discinaceae</taxon>
        <taxon>Discina</taxon>
    </lineage>
</organism>
<keyword evidence="3" id="KW-1185">Reference proteome</keyword>
<reference evidence="2 3" key="1">
    <citation type="submission" date="2024-02" db="EMBL/GenBank/DDBJ databases">
        <title>Discinaceae phylogenomics.</title>
        <authorList>
            <person name="Dirks A.C."/>
            <person name="James T.Y."/>
        </authorList>
    </citation>
    <scope>NUCLEOTIDE SEQUENCE [LARGE SCALE GENOMIC DNA]</scope>
    <source>
        <strain evidence="2 3">ACD0624</strain>
    </source>
</reference>
<sequence length="315" mass="33686">MVGITSIRSANAAFASTPAAKGLVAVFVGATAGIGESAMRTFVANTVSPTVYFVGRSEASGAKITTELQKINPDSRIQFMQADATLLSTVDSVTAQIAAKEKKVNLLFMSPGYMTMAGRDESPEGLDRKMVVSYYGRLRFASNLLPLLKAAAATPSESSRVISVLAPGREGTLIMDDLGLTKPGNYSLRNVEAHTVTMMSFAFEELSVRNPEIGWIHASPGVVATSLTRGLPTAMRIASSVAVTALKCFTVPIADSGHGFTWLSTNEGFRAGLFLVNWKGENMDCRVAGGRGWYSDERKKSVWDHTQTVFGGVKQ</sequence>